<dbReference type="EnsemblFungi" id="MAPG_05221T0">
    <property type="protein sequence ID" value="MAPG_05221T0"/>
    <property type="gene ID" value="MAPG_05221"/>
</dbReference>
<evidence type="ECO:0000313" key="1">
    <source>
        <dbReference type="EMBL" id="KLU86204.1"/>
    </source>
</evidence>
<reference evidence="1" key="3">
    <citation type="submission" date="2011-03" db="EMBL/GenBank/DDBJ databases">
        <title>Annotation of Magnaporthe poae ATCC 64411.</title>
        <authorList>
            <person name="Ma L.-J."/>
            <person name="Dead R."/>
            <person name="Young S.K."/>
            <person name="Zeng Q."/>
            <person name="Gargeya S."/>
            <person name="Fitzgerald M."/>
            <person name="Haas B."/>
            <person name="Abouelleil A."/>
            <person name="Alvarado L."/>
            <person name="Arachchi H.M."/>
            <person name="Berlin A."/>
            <person name="Brown A."/>
            <person name="Chapman S.B."/>
            <person name="Chen Z."/>
            <person name="Dunbar C."/>
            <person name="Freedman E."/>
            <person name="Gearin G."/>
            <person name="Gellesch M."/>
            <person name="Goldberg J."/>
            <person name="Griggs A."/>
            <person name="Gujja S."/>
            <person name="Heiman D."/>
            <person name="Howarth C."/>
            <person name="Larson L."/>
            <person name="Lui A."/>
            <person name="MacDonald P.J.P."/>
            <person name="Mehta T."/>
            <person name="Montmayeur A."/>
            <person name="Murphy C."/>
            <person name="Neiman D."/>
            <person name="Pearson M."/>
            <person name="Priest M."/>
            <person name="Roberts A."/>
            <person name="Saif S."/>
            <person name="Shea T."/>
            <person name="Shenoy N."/>
            <person name="Sisk P."/>
            <person name="Stolte C."/>
            <person name="Sykes S."/>
            <person name="Yandava C."/>
            <person name="Wortman J."/>
            <person name="Nusbaum C."/>
            <person name="Birren B."/>
        </authorList>
    </citation>
    <scope>NUCLEOTIDE SEQUENCE</scope>
    <source>
        <strain evidence="1">ATCC 64411</strain>
    </source>
</reference>
<proteinExistence type="predicted"/>
<dbReference type="AlphaFoldDB" id="A0A0C4DYU2"/>
<reference evidence="3" key="1">
    <citation type="submission" date="2010-05" db="EMBL/GenBank/DDBJ databases">
        <title>The genome sequence of Magnaporthe poae strain ATCC 64411.</title>
        <authorList>
            <person name="Ma L.-J."/>
            <person name="Dead R."/>
            <person name="Young S."/>
            <person name="Zeng Q."/>
            <person name="Koehrsen M."/>
            <person name="Alvarado L."/>
            <person name="Berlin A."/>
            <person name="Chapman S.B."/>
            <person name="Chen Z."/>
            <person name="Freedman E."/>
            <person name="Gellesch M."/>
            <person name="Goldberg J."/>
            <person name="Griggs A."/>
            <person name="Gujja S."/>
            <person name="Heilman E.R."/>
            <person name="Heiman D."/>
            <person name="Hepburn T."/>
            <person name="Howarth C."/>
            <person name="Jen D."/>
            <person name="Larson L."/>
            <person name="Mehta T."/>
            <person name="Neiman D."/>
            <person name="Pearson M."/>
            <person name="Roberts A."/>
            <person name="Saif S."/>
            <person name="Shea T."/>
            <person name="Shenoy N."/>
            <person name="Sisk P."/>
            <person name="Stolte C."/>
            <person name="Sykes S."/>
            <person name="Walk T."/>
            <person name="White J."/>
            <person name="Yandava C."/>
            <person name="Haas B."/>
            <person name="Nusbaum C."/>
            <person name="Birren B."/>
        </authorList>
    </citation>
    <scope>NUCLEOTIDE SEQUENCE [LARGE SCALE GENOMIC DNA]</scope>
    <source>
        <strain evidence="3">ATCC 64411 / 73-15</strain>
    </source>
</reference>
<accession>A0A0C4DYU2</accession>
<dbReference type="EMBL" id="GL876969">
    <property type="protein sequence ID" value="KLU86204.1"/>
    <property type="molecule type" value="Genomic_DNA"/>
</dbReference>
<evidence type="ECO:0000313" key="2">
    <source>
        <dbReference type="EnsemblFungi" id="MAPG_05221T0"/>
    </source>
</evidence>
<sequence length="123" mass="13924">MGRIIQDFHIQTRSSMQIPRAIHLRTYIQHHMSTKQTTWLFSRAALHIPERTHSFRPPSGQFAYAALAIYPSIHSIHPVIDAKLGSPLRFTIVCGWAHSLRFCLVGVGEGRAAKRTQGLKKVI</sequence>
<evidence type="ECO:0000313" key="3">
    <source>
        <dbReference type="Proteomes" id="UP000011715"/>
    </source>
</evidence>
<reference evidence="1" key="2">
    <citation type="submission" date="2010-05" db="EMBL/GenBank/DDBJ databases">
        <title>The Genome Sequence of Magnaporthe poae strain ATCC 64411.</title>
        <authorList>
            <consortium name="The Broad Institute Genome Sequencing Platform"/>
            <consortium name="Broad Institute Genome Sequencing Center for Infectious Disease"/>
            <person name="Ma L.-J."/>
            <person name="Dead R."/>
            <person name="Young S."/>
            <person name="Zeng Q."/>
            <person name="Koehrsen M."/>
            <person name="Alvarado L."/>
            <person name="Berlin A."/>
            <person name="Chapman S.B."/>
            <person name="Chen Z."/>
            <person name="Freedman E."/>
            <person name="Gellesch M."/>
            <person name="Goldberg J."/>
            <person name="Griggs A."/>
            <person name="Gujja S."/>
            <person name="Heilman E.R."/>
            <person name="Heiman D."/>
            <person name="Hepburn T."/>
            <person name="Howarth C."/>
            <person name="Jen D."/>
            <person name="Larson L."/>
            <person name="Mehta T."/>
            <person name="Neiman D."/>
            <person name="Pearson M."/>
            <person name="Roberts A."/>
            <person name="Saif S."/>
            <person name="Shea T."/>
            <person name="Shenoy N."/>
            <person name="Sisk P."/>
            <person name="Stolte C."/>
            <person name="Sykes S."/>
            <person name="Walk T."/>
            <person name="White J."/>
            <person name="Yandava C."/>
            <person name="Haas B."/>
            <person name="Nusbaum C."/>
            <person name="Birren B."/>
        </authorList>
    </citation>
    <scope>NUCLEOTIDE SEQUENCE</scope>
    <source>
        <strain evidence="1">ATCC 64411</strain>
    </source>
</reference>
<organism evidence="2 3">
    <name type="scientific">Magnaporthiopsis poae (strain ATCC 64411 / 73-15)</name>
    <name type="common">Kentucky bluegrass fungus</name>
    <name type="synonym">Magnaporthe poae</name>
    <dbReference type="NCBI Taxonomy" id="644358"/>
    <lineage>
        <taxon>Eukaryota</taxon>
        <taxon>Fungi</taxon>
        <taxon>Dikarya</taxon>
        <taxon>Ascomycota</taxon>
        <taxon>Pezizomycotina</taxon>
        <taxon>Sordariomycetes</taxon>
        <taxon>Sordariomycetidae</taxon>
        <taxon>Magnaporthales</taxon>
        <taxon>Magnaporthaceae</taxon>
        <taxon>Magnaporthiopsis</taxon>
    </lineage>
</organism>
<reference evidence="2" key="5">
    <citation type="submission" date="2015-06" db="UniProtKB">
        <authorList>
            <consortium name="EnsemblFungi"/>
        </authorList>
    </citation>
    <scope>IDENTIFICATION</scope>
    <source>
        <strain evidence="2">ATCC 64411</strain>
    </source>
</reference>
<protein>
    <submittedName>
        <fullName evidence="1 2">Uncharacterized protein</fullName>
    </submittedName>
</protein>
<dbReference type="EMBL" id="ADBL01001235">
    <property type="status" value="NOT_ANNOTATED_CDS"/>
    <property type="molecule type" value="Genomic_DNA"/>
</dbReference>
<gene>
    <name evidence="1" type="ORF">MAPG_05221</name>
</gene>
<dbReference type="VEuPathDB" id="FungiDB:MAPG_05221"/>
<reference evidence="2" key="4">
    <citation type="journal article" date="2015" name="G3 (Bethesda)">
        <title>Genome sequences of three phytopathogenic species of the Magnaporthaceae family of fungi.</title>
        <authorList>
            <person name="Okagaki L.H."/>
            <person name="Nunes C.C."/>
            <person name="Sailsbery J."/>
            <person name="Clay B."/>
            <person name="Brown D."/>
            <person name="John T."/>
            <person name="Oh Y."/>
            <person name="Young N."/>
            <person name="Fitzgerald M."/>
            <person name="Haas B.J."/>
            <person name="Zeng Q."/>
            <person name="Young S."/>
            <person name="Adiconis X."/>
            <person name="Fan L."/>
            <person name="Levin J.Z."/>
            <person name="Mitchell T.K."/>
            <person name="Okubara P.A."/>
            <person name="Farman M.L."/>
            <person name="Kohn L.M."/>
            <person name="Birren B."/>
            <person name="Ma L.-J."/>
            <person name="Dean R.A."/>
        </authorList>
    </citation>
    <scope>NUCLEOTIDE SEQUENCE</scope>
    <source>
        <strain evidence="2">ATCC 64411 / 73-15</strain>
    </source>
</reference>
<name>A0A0C4DYU2_MAGP6</name>
<dbReference type="Proteomes" id="UP000011715">
    <property type="component" value="Unassembled WGS sequence"/>
</dbReference>
<keyword evidence="3" id="KW-1185">Reference proteome</keyword>